<dbReference type="PANTHER" id="PTHR10543:SF89">
    <property type="entry name" value="CAROTENOID 9,10(9',10')-CLEAVAGE DIOXYGENASE 1"/>
    <property type="match status" value="1"/>
</dbReference>
<evidence type="ECO:0000256" key="1">
    <source>
        <dbReference type="ARBA" id="ARBA00001954"/>
    </source>
</evidence>
<comment type="similarity">
    <text evidence="2">Belongs to the carotenoid oxygenase family.</text>
</comment>
<dbReference type="PANTHER" id="PTHR10543">
    <property type="entry name" value="BETA-CAROTENE DIOXYGENASE"/>
    <property type="match status" value="1"/>
</dbReference>
<evidence type="ECO:0000256" key="2">
    <source>
        <dbReference type="ARBA" id="ARBA00006787"/>
    </source>
</evidence>
<keyword evidence="3" id="KW-0479">Metal-binding</keyword>
<dbReference type="InterPro" id="IPR004294">
    <property type="entry name" value="Carotenoid_Oase"/>
</dbReference>
<dbReference type="EMBL" id="JADEWN010000071">
    <property type="protein sequence ID" value="MBE9192963.1"/>
    <property type="molecule type" value="Genomic_DNA"/>
</dbReference>
<reference evidence="6 7" key="1">
    <citation type="submission" date="2020-10" db="EMBL/GenBank/DDBJ databases">
        <authorList>
            <person name="Castelo-Branco R."/>
            <person name="Eusebio N."/>
            <person name="Adriana R."/>
            <person name="Vieira A."/>
            <person name="Brugerolle De Fraissinette N."/>
            <person name="Rezende De Castro R."/>
            <person name="Schneider M.P."/>
            <person name="Vasconcelos V."/>
            <person name="Leao P.N."/>
        </authorList>
    </citation>
    <scope>NUCLEOTIDE SEQUENCE [LARGE SCALE GENOMIC DNA]</scope>
    <source>
        <strain evidence="6 7">LEGE 06123</strain>
    </source>
</reference>
<keyword evidence="7" id="KW-1185">Reference proteome</keyword>
<proteinExistence type="inferred from homology"/>
<dbReference type="Proteomes" id="UP000651156">
    <property type="component" value="Unassembled WGS sequence"/>
</dbReference>
<dbReference type="RefSeq" id="WP_193934363.1">
    <property type="nucleotide sequence ID" value="NZ_CAWPMZ010000114.1"/>
</dbReference>
<evidence type="ECO:0000313" key="6">
    <source>
        <dbReference type="EMBL" id="MBE9192963.1"/>
    </source>
</evidence>
<accession>A0ABR9UXC5</accession>
<sequence>MKETTQLSTTEAKNTSCSSVPESVMTAGRCELTDVKLHISGKLPDDLQGHVFIVGPVGDVNSGGLPYPNGDSVLNGDGMIYRLDFDCQGEVGLKSRIVKPPCYFADKATRPGSMYAKYRFRNHGLLRFSLSLGARNDLNTAFLPIRFRDDSEERLLVTYDAGRPYEIDTQTLEVVTPVGANLEWRAETQLKFPFQPIFSTAHPAFDAHTNRMFTVNYGRAAGNFLETIPFIYGLDKLPHEIDELLDIVGEFIETQDLIKDFIKLFSQFSQNIWQLYIRIIERITSIDIEDFVYLVCWDGVGNLERWKLILPDGSPVRIEQTMHQIGVTQDYVVLMDTAFKTGLEQIINNPFPENKGVERCLRNILTQPVSPDSTIYIVRRADLKVGQCPASAQQEVEVVVRRVVIPLEAAHFLVDYENPHGQITLHASHICAWDVAEWLRDYNSSAYKPHNPVPSRLNGMEQDEMDISRMGRYVIDGESGQIIKSQVISDLNLTWGVGLYAYLDRLSSGMPPGQIKDIYWTSFGLWKELLTKFICDLYKDYKYRAVPVSEVLRLAEQGVPANLFRLHTSDESLYIADSFQFPEGYMVSSPQFVPYVDGNDGSTDGYIVCAVVFDDSNEIWVFDANNLKAGAVCKLSHPLLTAYCKFMRYSKRSTQMKSNETVLARLARKNS</sequence>
<name>A0ABR9UXC5_9CHRO</name>
<evidence type="ECO:0000256" key="4">
    <source>
        <dbReference type="ARBA" id="ARBA00023002"/>
    </source>
</evidence>
<gene>
    <name evidence="6" type="ORF">IQ230_21935</name>
</gene>
<comment type="caution">
    <text evidence="6">The sequence shown here is derived from an EMBL/GenBank/DDBJ whole genome shotgun (WGS) entry which is preliminary data.</text>
</comment>
<organism evidence="6 7">
    <name type="scientific">Gloeocapsopsis crepidinum LEGE 06123</name>
    <dbReference type="NCBI Taxonomy" id="588587"/>
    <lineage>
        <taxon>Bacteria</taxon>
        <taxon>Bacillati</taxon>
        <taxon>Cyanobacteriota</taxon>
        <taxon>Cyanophyceae</taxon>
        <taxon>Oscillatoriophycideae</taxon>
        <taxon>Chroococcales</taxon>
        <taxon>Chroococcaceae</taxon>
        <taxon>Gloeocapsopsis</taxon>
    </lineage>
</organism>
<dbReference type="Pfam" id="PF03055">
    <property type="entry name" value="RPE65"/>
    <property type="match status" value="2"/>
</dbReference>
<comment type="cofactor">
    <cofactor evidence="1">
        <name>Fe(2+)</name>
        <dbReference type="ChEBI" id="CHEBI:29033"/>
    </cofactor>
</comment>
<evidence type="ECO:0000313" key="7">
    <source>
        <dbReference type="Proteomes" id="UP000651156"/>
    </source>
</evidence>
<keyword evidence="4" id="KW-0560">Oxidoreductase</keyword>
<evidence type="ECO:0000256" key="5">
    <source>
        <dbReference type="ARBA" id="ARBA00023004"/>
    </source>
</evidence>
<evidence type="ECO:0000256" key="3">
    <source>
        <dbReference type="ARBA" id="ARBA00022723"/>
    </source>
</evidence>
<keyword evidence="5" id="KW-0408">Iron</keyword>
<protein>
    <submittedName>
        <fullName evidence="6">Carotenoid oxygenase family protein</fullName>
    </submittedName>
</protein>